<evidence type="ECO:0000256" key="1">
    <source>
        <dbReference type="SAM" id="Phobius"/>
    </source>
</evidence>
<keyword evidence="1" id="KW-0812">Transmembrane</keyword>
<accession>A0A8S5R9J7</accession>
<organism evidence="2">
    <name type="scientific">virus sp. ctpeS3</name>
    <dbReference type="NCBI Taxonomy" id="2826815"/>
    <lineage>
        <taxon>Viruses</taxon>
    </lineage>
</organism>
<sequence>MFVLKIATTVWLALIALGMTSATLNEKETITTRLISIAIMFGQILAIAFMWQ</sequence>
<dbReference type="EMBL" id="BK015845">
    <property type="protein sequence ID" value="DAE27745.1"/>
    <property type="molecule type" value="Genomic_DNA"/>
</dbReference>
<reference evidence="2" key="1">
    <citation type="journal article" date="2021" name="Proc. Natl. Acad. Sci. U.S.A.">
        <title>A Catalog of Tens of Thousands of Viruses from Human Metagenomes Reveals Hidden Associations with Chronic Diseases.</title>
        <authorList>
            <person name="Tisza M.J."/>
            <person name="Buck C.B."/>
        </authorList>
    </citation>
    <scope>NUCLEOTIDE SEQUENCE</scope>
    <source>
        <strain evidence="2">CtpeS3</strain>
    </source>
</reference>
<protein>
    <submittedName>
        <fullName evidence="2">Uncharacterized protein</fullName>
    </submittedName>
</protein>
<evidence type="ECO:0000313" key="2">
    <source>
        <dbReference type="EMBL" id="DAE27745.1"/>
    </source>
</evidence>
<proteinExistence type="predicted"/>
<keyword evidence="1" id="KW-0472">Membrane</keyword>
<feature type="transmembrane region" description="Helical" evidence="1">
    <location>
        <begin position="32"/>
        <end position="51"/>
    </location>
</feature>
<keyword evidence="1" id="KW-1133">Transmembrane helix</keyword>
<name>A0A8S5R9J7_9VIRU</name>